<dbReference type="EMBL" id="JAGTXO010000057">
    <property type="protein sequence ID" value="KAG8458119.1"/>
    <property type="molecule type" value="Genomic_DNA"/>
</dbReference>
<dbReference type="Pfam" id="PF00254">
    <property type="entry name" value="FKBP_C"/>
    <property type="match status" value="1"/>
</dbReference>
<dbReference type="SUPFAM" id="SSF54534">
    <property type="entry name" value="FKBP-like"/>
    <property type="match status" value="1"/>
</dbReference>
<dbReference type="AlphaFoldDB" id="A0A8J5XAR4"/>
<keyword evidence="1" id="KW-0697">Rotamase</keyword>
<keyword evidence="5" id="KW-1185">Reference proteome</keyword>
<dbReference type="GO" id="GO:0003755">
    <property type="term" value="F:peptidyl-prolyl cis-trans isomerase activity"/>
    <property type="evidence" value="ECO:0007669"/>
    <property type="project" value="UniProtKB-KW"/>
</dbReference>
<feature type="domain" description="PPIase FKBP-type" evidence="3">
    <location>
        <begin position="106"/>
        <end position="220"/>
    </location>
</feature>
<proteinExistence type="predicted"/>
<dbReference type="Proteomes" id="UP000751190">
    <property type="component" value="Unassembled WGS sequence"/>
</dbReference>
<organism evidence="4 5">
    <name type="scientific">Diacronema lutheri</name>
    <name type="common">Unicellular marine alga</name>
    <name type="synonym">Monochrysis lutheri</name>
    <dbReference type="NCBI Taxonomy" id="2081491"/>
    <lineage>
        <taxon>Eukaryota</taxon>
        <taxon>Haptista</taxon>
        <taxon>Haptophyta</taxon>
        <taxon>Pavlovophyceae</taxon>
        <taxon>Pavlovales</taxon>
        <taxon>Pavlovaceae</taxon>
        <taxon>Diacronema</taxon>
    </lineage>
</organism>
<comment type="catalytic activity">
    <reaction evidence="1">
        <text>[protein]-peptidylproline (omega=180) = [protein]-peptidylproline (omega=0)</text>
        <dbReference type="Rhea" id="RHEA:16237"/>
        <dbReference type="Rhea" id="RHEA-COMP:10747"/>
        <dbReference type="Rhea" id="RHEA-COMP:10748"/>
        <dbReference type="ChEBI" id="CHEBI:83833"/>
        <dbReference type="ChEBI" id="CHEBI:83834"/>
        <dbReference type="EC" id="5.2.1.8"/>
    </reaction>
</comment>
<reference evidence="4" key="1">
    <citation type="submission" date="2021-05" db="EMBL/GenBank/DDBJ databases">
        <title>The genome of the haptophyte Pavlova lutheri (Diacronema luteri, Pavlovales) - a model for lipid biosynthesis in eukaryotic algae.</title>
        <authorList>
            <person name="Hulatt C.J."/>
            <person name="Posewitz M.C."/>
        </authorList>
    </citation>
    <scope>NUCLEOTIDE SEQUENCE</scope>
    <source>
        <strain evidence="4">NIVA-4/92</strain>
    </source>
</reference>
<dbReference type="PANTHER" id="PTHR47717:SF1">
    <property type="entry name" value="PEPTIDYL-PROLYL CIS-TRANS ISOMERASE FKBP19, CHLOROPLASTIC"/>
    <property type="match status" value="1"/>
</dbReference>
<dbReference type="GO" id="GO:0009579">
    <property type="term" value="C:thylakoid"/>
    <property type="evidence" value="ECO:0007669"/>
    <property type="project" value="TreeGrafter"/>
</dbReference>
<dbReference type="InterPro" id="IPR001179">
    <property type="entry name" value="PPIase_FKBP_dom"/>
</dbReference>
<gene>
    <name evidence="4" type="ORF">KFE25_012779</name>
</gene>
<evidence type="ECO:0000259" key="3">
    <source>
        <dbReference type="PROSITE" id="PS50059"/>
    </source>
</evidence>
<dbReference type="PROSITE" id="PS50059">
    <property type="entry name" value="FKBP_PPIASE"/>
    <property type="match status" value="1"/>
</dbReference>
<protein>
    <recommendedName>
        <fullName evidence="1">peptidylprolyl isomerase</fullName>
        <ecNumber evidence="1">5.2.1.8</ecNumber>
    </recommendedName>
</protein>
<keyword evidence="2" id="KW-0732">Signal</keyword>
<accession>A0A8J5XAR4</accession>
<evidence type="ECO:0000256" key="1">
    <source>
        <dbReference type="PROSITE-ProRule" id="PRU00277"/>
    </source>
</evidence>
<dbReference type="InterPro" id="IPR046357">
    <property type="entry name" value="PPIase_dom_sf"/>
</dbReference>
<dbReference type="GO" id="GO:0009507">
    <property type="term" value="C:chloroplast"/>
    <property type="evidence" value="ECO:0007669"/>
    <property type="project" value="TreeGrafter"/>
</dbReference>
<feature type="signal peptide" evidence="2">
    <location>
        <begin position="1"/>
        <end position="24"/>
    </location>
</feature>
<dbReference type="EC" id="5.2.1.8" evidence="1"/>
<dbReference type="Gene3D" id="3.10.50.40">
    <property type="match status" value="1"/>
</dbReference>
<name>A0A8J5XAR4_DIALT</name>
<dbReference type="PANTHER" id="PTHR47717">
    <property type="entry name" value="PEPTIDYL-PROLYL CIS-TRANS ISOMERASE FKBP19, CHLOROPLASTIC"/>
    <property type="match status" value="1"/>
</dbReference>
<feature type="chain" id="PRO_5035259768" description="peptidylprolyl isomerase" evidence="2">
    <location>
        <begin position="25"/>
        <end position="220"/>
    </location>
</feature>
<dbReference type="OMA" id="QPFTEME"/>
<dbReference type="OrthoDB" id="77911at2759"/>
<evidence type="ECO:0000313" key="4">
    <source>
        <dbReference type="EMBL" id="KAG8458119.1"/>
    </source>
</evidence>
<evidence type="ECO:0000313" key="5">
    <source>
        <dbReference type="Proteomes" id="UP000751190"/>
    </source>
</evidence>
<comment type="caution">
    <text evidence="4">The sequence shown here is derived from an EMBL/GenBank/DDBJ whole genome shotgun (WGS) entry which is preliminary data.</text>
</comment>
<keyword evidence="1" id="KW-0413">Isomerase</keyword>
<dbReference type="InterPro" id="IPR044208">
    <property type="entry name" value="FKBP19-like"/>
</dbReference>
<evidence type="ECO:0000256" key="2">
    <source>
        <dbReference type="SAM" id="SignalP"/>
    </source>
</evidence>
<sequence length="220" mass="23291">MFVWCRSSSLRMIAITLTLGGASALQRAPQSRPAAGAGRRALLTSAVGLGLASPFAAPAREPAFDRIATEAPVLRDGDVPFAELPSGVKVKLMRAGPGLGDTVEAGRSVVVEMTALALNLNGKPFFSTKLADGTPEPLSWTIGDGRAVPGLEEGMIGMRKGDVRRIIVPPARGYAAPRTGTDPFLPVPRSVLDQRALDSIIKNPNRDATVLFDVRVDRIR</sequence>